<gene>
    <name evidence="3" type="ORF">RFI_29291</name>
</gene>
<evidence type="ECO:0000256" key="2">
    <source>
        <dbReference type="SAM" id="Phobius"/>
    </source>
</evidence>
<keyword evidence="4" id="KW-1185">Reference proteome</keyword>
<feature type="region of interest" description="Disordered" evidence="1">
    <location>
        <begin position="437"/>
        <end position="529"/>
    </location>
</feature>
<name>X6M1Q7_RETFI</name>
<proteinExistence type="predicted"/>
<dbReference type="AlphaFoldDB" id="X6M1Q7"/>
<reference evidence="3 4" key="1">
    <citation type="journal article" date="2013" name="Curr. Biol.">
        <title>The Genome of the Foraminiferan Reticulomyxa filosa.</title>
        <authorList>
            <person name="Glockner G."/>
            <person name="Hulsmann N."/>
            <person name="Schleicher M."/>
            <person name="Noegel A.A."/>
            <person name="Eichinger L."/>
            <person name="Gallinger C."/>
            <person name="Pawlowski J."/>
            <person name="Sierra R."/>
            <person name="Euteneuer U."/>
            <person name="Pillet L."/>
            <person name="Moustafa A."/>
            <person name="Platzer M."/>
            <person name="Groth M."/>
            <person name="Szafranski K."/>
            <person name="Schliwa M."/>
        </authorList>
    </citation>
    <scope>NUCLEOTIDE SEQUENCE [LARGE SCALE GENOMIC DNA]</scope>
</reference>
<comment type="caution">
    <text evidence="3">The sequence shown here is derived from an EMBL/GenBank/DDBJ whole genome shotgun (WGS) entry which is preliminary data.</text>
</comment>
<feature type="compositionally biased region" description="Polar residues" evidence="1">
    <location>
        <begin position="260"/>
        <end position="270"/>
    </location>
</feature>
<feature type="transmembrane region" description="Helical" evidence="2">
    <location>
        <begin position="20"/>
        <end position="45"/>
    </location>
</feature>
<feature type="transmembrane region" description="Helical" evidence="2">
    <location>
        <begin position="147"/>
        <end position="167"/>
    </location>
</feature>
<feature type="compositionally biased region" description="Basic and acidic residues" evidence="1">
    <location>
        <begin position="249"/>
        <end position="259"/>
    </location>
</feature>
<evidence type="ECO:0000256" key="1">
    <source>
        <dbReference type="SAM" id="MobiDB-lite"/>
    </source>
</evidence>
<protein>
    <submittedName>
        <fullName evidence="3">Uncharacterized protein</fullName>
    </submittedName>
</protein>
<evidence type="ECO:0000313" key="3">
    <source>
        <dbReference type="EMBL" id="ETO08098.1"/>
    </source>
</evidence>
<evidence type="ECO:0000313" key="4">
    <source>
        <dbReference type="Proteomes" id="UP000023152"/>
    </source>
</evidence>
<keyword evidence="2" id="KW-0812">Transmembrane</keyword>
<organism evidence="3 4">
    <name type="scientific">Reticulomyxa filosa</name>
    <dbReference type="NCBI Taxonomy" id="46433"/>
    <lineage>
        <taxon>Eukaryota</taxon>
        <taxon>Sar</taxon>
        <taxon>Rhizaria</taxon>
        <taxon>Retaria</taxon>
        <taxon>Foraminifera</taxon>
        <taxon>Monothalamids</taxon>
        <taxon>Reticulomyxidae</taxon>
        <taxon>Reticulomyxa</taxon>
    </lineage>
</organism>
<dbReference type="Proteomes" id="UP000023152">
    <property type="component" value="Unassembled WGS sequence"/>
</dbReference>
<keyword evidence="2" id="KW-0472">Membrane</keyword>
<dbReference type="EMBL" id="ASPP01025359">
    <property type="protein sequence ID" value="ETO08098.1"/>
    <property type="molecule type" value="Genomic_DNA"/>
</dbReference>
<feature type="compositionally biased region" description="Polar residues" evidence="1">
    <location>
        <begin position="481"/>
        <end position="495"/>
    </location>
</feature>
<feature type="compositionally biased region" description="Acidic residues" evidence="1">
    <location>
        <begin position="321"/>
        <end position="334"/>
    </location>
</feature>
<keyword evidence="2" id="KW-1133">Transmembrane helix</keyword>
<accession>X6M1Q7</accession>
<feature type="region of interest" description="Disordered" evidence="1">
    <location>
        <begin position="292"/>
        <end position="338"/>
    </location>
</feature>
<feature type="region of interest" description="Disordered" evidence="1">
    <location>
        <begin position="239"/>
        <end position="270"/>
    </location>
</feature>
<sequence length="529" mass="57773">NVPQLVLQLVYGSLYSPNSFTNAVLLFSIITSIFSMIVSTLDVIAAKLMLRGLKRGDQVPEWLNISFAVESTEVSKRGKNLQITTLRLRNKLAKIFQVDPHAIEVHWPVRISNGLKISLTVATGTRTSAQIIADFDMAIEKQEIVQVSLFFFFFFFKLVNLIFQIFLQVKHAWRLQTDCEIKDIEVNILSNDAVHKIYQKAGASLPALSNGEVKIRLSIFKPTPQGAVEMQTQLNSSIVNSSKQPLIHSHSEHSPDHLHSLQSNPKTTSASDADIAHVQILNAVAKFAVSSPNLGQAQGNEEETPNPDRKKSKEKHGGGGGDDDGSGNEDDENSSDSYDFAKRTQEALFQMTQSEQILTKHKSAKVSEVIVTEHLQNEVKRDQDTVVVNAKSSGLVQVPNKPSRNTVSVVSSDKQVVIENNDAGKKWKVAKRIKHAVPEEKEVGILSDTPGNILDDTPSGIVDENPGGDSRAPDADAQAPGTENNRNSEAPTTNVEEGEGYEGPAEQPGGAPNQDETPNGPDSIKQDVV</sequence>
<feature type="non-terminal residue" evidence="3">
    <location>
        <position position="1"/>
    </location>
</feature>
<feature type="compositionally biased region" description="Basic and acidic residues" evidence="1">
    <location>
        <begin position="306"/>
        <end position="317"/>
    </location>
</feature>